<protein>
    <submittedName>
        <fullName evidence="6">Arylsulfatase</fullName>
    </submittedName>
</protein>
<feature type="domain" description="Sulfatase N-terminal" evidence="5">
    <location>
        <begin position="61"/>
        <end position="472"/>
    </location>
</feature>
<dbReference type="RefSeq" id="WP_090332137.1">
    <property type="nucleotide sequence ID" value="NZ_FNXY01000001.1"/>
</dbReference>
<reference evidence="6 7" key="1">
    <citation type="submission" date="2016-10" db="EMBL/GenBank/DDBJ databases">
        <authorList>
            <person name="de Groot N.N."/>
        </authorList>
    </citation>
    <scope>NUCLEOTIDE SEQUENCE [LARGE SCALE GENOMIC DNA]</scope>
    <source>
        <strain evidence="6 7">DSM 19938</strain>
    </source>
</reference>
<dbReference type="InterPro" id="IPR024607">
    <property type="entry name" value="Sulfatase_CS"/>
</dbReference>
<dbReference type="STRING" id="408657.SAMN04487995_0799"/>
<dbReference type="GO" id="GO:0004553">
    <property type="term" value="F:hydrolase activity, hydrolyzing O-glycosyl compounds"/>
    <property type="evidence" value="ECO:0007669"/>
    <property type="project" value="UniProtKB-ARBA"/>
</dbReference>
<evidence type="ECO:0000256" key="2">
    <source>
        <dbReference type="ARBA" id="ARBA00022723"/>
    </source>
</evidence>
<dbReference type="Proteomes" id="UP000199532">
    <property type="component" value="Unassembled WGS sequence"/>
</dbReference>
<dbReference type="PROSITE" id="PS00523">
    <property type="entry name" value="SULFATASE_1"/>
    <property type="match status" value="1"/>
</dbReference>
<dbReference type="Pfam" id="PF00884">
    <property type="entry name" value="Sulfatase"/>
    <property type="match status" value="1"/>
</dbReference>
<organism evidence="6 7">
    <name type="scientific">Dyadobacter koreensis</name>
    <dbReference type="NCBI Taxonomy" id="408657"/>
    <lineage>
        <taxon>Bacteria</taxon>
        <taxon>Pseudomonadati</taxon>
        <taxon>Bacteroidota</taxon>
        <taxon>Cytophagia</taxon>
        <taxon>Cytophagales</taxon>
        <taxon>Spirosomataceae</taxon>
        <taxon>Dyadobacter</taxon>
    </lineage>
</organism>
<name>A0A1H6QLK5_9BACT</name>
<dbReference type="GO" id="GO:0046872">
    <property type="term" value="F:metal ion binding"/>
    <property type="evidence" value="ECO:0007669"/>
    <property type="project" value="UniProtKB-KW"/>
</dbReference>
<evidence type="ECO:0000256" key="3">
    <source>
        <dbReference type="ARBA" id="ARBA00022801"/>
    </source>
</evidence>
<dbReference type="InterPro" id="IPR050738">
    <property type="entry name" value="Sulfatase"/>
</dbReference>
<evidence type="ECO:0000256" key="1">
    <source>
        <dbReference type="ARBA" id="ARBA00008779"/>
    </source>
</evidence>
<keyword evidence="4" id="KW-0106">Calcium</keyword>
<proteinExistence type="inferred from homology"/>
<gene>
    <name evidence="6" type="ORF">SAMN04487995_0799</name>
</gene>
<keyword evidence="7" id="KW-1185">Reference proteome</keyword>
<dbReference type="PANTHER" id="PTHR42693">
    <property type="entry name" value="ARYLSULFATASE FAMILY MEMBER"/>
    <property type="match status" value="1"/>
</dbReference>
<keyword evidence="3" id="KW-0378">Hydrolase</keyword>
<evidence type="ECO:0000313" key="6">
    <source>
        <dbReference type="EMBL" id="SEI44641.1"/>
    </source>
</evidence>
<comment type="similarity">
    <text evidence="1">Belongs to the sulfatase family.</text>
</comment>
<dbReference type="InterPro" id="IPR000917">
    <property type="entry name" value="Sulfatase_N"/>
</dbReference>
<dbReference type="PANTHER" id="PTHR42693:SF43">
    <property type="entry name" value="BLL2667 PROTEIN"/>
    <property type="match status" value="1"/>
</dbReference>
<evidence type="ECO:0000259" key="5">
    <source>
        <dbReference type="Pfam" id="PF00884"/>
    </source>
</evidence>
<sequence>MKNLSFPVKELTLAAMAWMSSNQFVNAQHTPYHPFKGKIGKTVKETQESWPENKKAAKGAPNVVWILLDDIGYGAVSTFGGLINMPTLDSLANNGLRYTNFHTTAICAPTRAALLTGRNSHSAHMGLFPETAIGTPGYDAQIPFEKATAAEILKENGYNTFALGKWHITPLADLTPAGPFNRWPTGRGFEQFYGFPSRGSIDQWHPELWEGTHRIKDQQDGKHFNELIADRAISYVSGQKAGNPEKPFFLYIATGAGHAPHQVAKEWSDKYKGKFDDGWDAYREKVVANQIKLGVIPKNAKVPPRNPGVKEWSSLTAGEKKLYARFMETYAGFLEYTDYEIGRVIKHLKESGELENTIVFVSVGDNGASKEGTFVGTVNNYGTTISEEERLKKNIENIDLIGTEFSKVNYPLGWAAATNVPFRHWKQDANSEGGTHNPLIVFYPKGIREKGGIRNQYGHVIDILPTTLELINAKVPESVNGYKQDAIEGTSLAYSLNDATAKDRHTVQYYEIKGSRAIYKDGWKAGSLHVRGQEFNNDKWELYNLKEDFNEVNDLAESNPAKLKELKALFEGEAVKYNVYPLKDGTEPFTLPTAYKDISRVVLYPGQSTIVDVAGPFAVKRSFSLIADTELKGVETEGVLLSRGGFEGGFSFFIQNHKLNLVYAVGDGTKYVVSSENATLPSGKVQLRADVKYLENGSGVVSLFVDNKKVGESKLDKTTGSVYLHEGVNVGIDDLTPVADTYKVPFVFTGKINKVVIDYNLGQQASLR</sequence>
<dbReference type="Gene3D" id="3.40.720.10">
    <property type="entry name" value="Alkaline Phosphatase, subunit A"/>
    <property type="match status" value="1"/>
</dbReference>
<evidence type="ECO:0000256" key="4">
    <source>
        <dbReference type="ARBA" id="ARBA00022837"/>
    </source>
</evidence>
<dbReference type="SUPFAM" id="SSF53649">
    <property type="entry name" value="Alkaline phosphatase-like"/>
    <property type="match status" value="1"/>
</dbReference>
<dbReference type="InterPro" id="IPR017850">
    <property type="entry name" value="Alkaline_phosphatase_core_sf"/>
</dbReference>
<dbReference type="GO" id="GO:0005975">
    <property type="term" value="P:carbohydrate metabolic process"/>
    <property type="evidence" value="ECO:0007669"/>
    <property type="project" value="UniProtKB-ARBA"/>
</dbReference>
<dbReference type="Gene3D" id="3.30.1120.10">
    <property type="match status" value="1"/>
</dbReference>
<evidence type="ECO:0000313" key="7">
    <source>
        <dbReference type="Proteomes" id="UP000199532"/>
    </source>
</evidence>
<dbReference type="OrthoDB" id="9764377at2"/>
<dbReference type="CDD" id="cd16025">
    <property type="entry name" value="PAS_like"/>
    <property type="match status" value="1"/>
</dbReference>
<dbReference type="SUPFAM" id="SSF49899">
    <property type="entry name" value="Concanavalin A-like lectins/glucanases"/>
    <property type="match status" value="1"/>
</dbReference>
<keyword evidence="2" id="KW-0479">Metal-binding</keyword>
<accession>A0A1H6QLK5</accession>
<dbReference type="AlphaFoldDB" id="A0A1H6QLK5"/>
<dbReference type="InterPro" id="IPR013320">
    <property type="entry name" value="ConA-like_dom_sf"/>
</dbReference>
<dbReference type="EMBL" id="FNXY01000001">
    <property type="protein sequence ID" value="SEI44641.1"/>
    <property type="molecule type" value="Genomic_DNA"/>
</dbReference>